<dbReference type="RefSeq" id="WP_066287814.1">
    <property type="nucleotide sequence ID" value="NZ_CP016761.1"/>
</dbReference>
<dbReference type="InterPro" id="IPR036572">
    <property type="entry name" value="Doublecortin_dom_sf"/>
</dbReference>
<dbReference type="SUPFAM" id="SSF89837">
    <property type="entry name" value="Doublecortin (DC)"/>
    <property type="match status" value="1"/>
</dbReference>
<protein>
    <recommendedName>
        <fullName evidence="2">Doublecortin domain-containing protein</fullName>
    </recommendedName>
</protein>
<accession>A0A1B1Z2H6</accession>
<sequence length="141" mass="16425">MRKNDAYSKEIKEINQLITEYYKKYDEVIFEFGLDKEERGESGSNKEQVKRNTEIVSSEGQKLKDKIETFLDQINEGAKEPFEVRKVYSSEYLEVVNKLNELMNGSVYGFNGNNASWYGGTADNFKKLKDHFSNLLKKLNE</sequence>
<keyword evidence="4" id="KW-1185">Reference proteome</keyword>
<dbReference type="AlphaFoldDB" id="A0A1B1Z2H6"/>
<dbReference type="KEGG" id="far:ABE41_006570"/>
<dbReference type="InterPro" id="IPR003533">
    <property type="entry name" value="Doublecortin_dom"/>
</dbReference>
<organism evidence="3 4">
    <name type="scientific">Fictibacillus arsenicus</name>
    <dbReference type="NCBI Taxonomy" id="255247"/>
    <lineage>
        <taxon>Bacteria</taxon>
        <taxon>Bacillati</taxon>
        <taxon>Bacillota</taxon>
        <taxon>Bacilli</taxon>
        <taxon>Bacillales</taxon>
        <taxon>Fictibacillaceae</taxon>
        <taxon>Fictibacillus</taxon>
    </lineage>
</organism>
<dbReference type="GO" id="GO:0035556">
    <property type="term" value="P:intracellular signal transduction"/>
    <property type="evidence" value="ECO:0007669"/>
    <property type="project" value="InterPro"/>
</dbReference>
<dbReference type="EMBL" id="CP016761">
    <property type="protein sequence ID" value="ANX11666.1"/>
    <property type="molecule type" value="Genomic_DNA"/>
</dbReference>
<evidence type="ECO:0000259" key="2">
    <source>
        <dbReference type="Pfam" id="PF03607"/>
    </source>
</evidence>
<feature type="domain" description="Doublecortin" evidence="2">
    <location>
        <begin position="67"/>
        <end position="108"/>
    </location>
</feature>
<dbReference type="Proteomes" id="UP000077412">
    <property type="component" value="Chromosome"/>
</dbReference>
<evidence type="ECO:0000313" key="4">
    <source>
        <dbReference type="Proteomes" id="UP000077412"/>
    </source>
</evidence>
<evidence type="ECO:0000313" key="3">
    <source>
        <dbReference type="EMBL" id="ANX11666.1"/>
    </source>
</evidence>
<evidence type="ECO:0000256" key="1">
    <source>
        <dbReference type="SAM" id="MobiDB-lite"/>
    </source>
</evidence>
<proteinExistence type="predicted"/>
<feature type="region of interest" description="Disordered" evidence="1">
    <location>
        <begin position="37"/>
        <end position="57"/>
    </location>
</feature>
<dbReference type="Pfam" id="PF03607">
    <property type="entry name" value="DCX"/>
    <property type="match status" value="1"/>
</dbReference>
<gene>
    <name evidence="3" type="ORF">ABE41_006570</name>
</gene>
<reference evidence="3 4" key="1">
    <citation type="submission" date="2016-08" db="EMBL/GenBank/DDBJ databases">
        <title>Complete genome sequence of Fictibacillus arsenicus G25-54, a strain with toxicity to nematodes and a potential arsenic-resistance activity.</title>
        <authorList>
            <person name="Zheng Z."/>
        </authorList>
    </citation>
    <scope>NUCLEOTIDE SEQUENCE [LARGE SCALE GENOMIC DNA]</scope>
    <source>
        <strain evidence="3 4">G25-54</strain>
    </source>
</reference>
<name>A0A1B1Z2H6_9BACL</name>